<keyword evidence="12 16" id="KW-0694">RNA-binding</keyword>
<comment type="cofactor">
    <cofactor evidence="16">
        <name>Zn(2+)</name>
        <dbReference type="ChEBI" id="CHEBI:29105"/>
    </cofactor>
    <text evidence="16">Binds 1 zinc ion per subunit.</text>
</comment>
<dbReference type="GO" id="GO:0006431">
    <property type="term" value="P:methionyl-tRNA aminoacylation"/>
    <property type="evidence" value="ECO:0007669"/>
    <property type="project" value="UniProtKB-UniRule"/>
</dbReference>
<dbReference type="Gene3D" id="2.20.28.20">
    <property type="entry name" value="Methionyl-tRNA synthetase, Zn-domain"/>
    <property type="match status" value="1"/>
</dbReference>
<dbReference type="Pfam" id="PF09334">
    <property type="entry name" value="tRNA-synt_1g"/>
    <property type="match status" value="1"/>
</dbReference>
<evidence type="ECO:0000256" key="3">
    <source>
        <dbReference type="ARBA" id="ARBA00008258"/>
    </source>
</evidence>
<dbReference type="RefSeq" id="WP_129121796.1">
    <property type="nucleotide sequence ID" value="NZ_PEIB01000007.1"/>
</dbReference>
<evidence type="ECO:0000313" key="19">
    <source>
        <dbReference type="Proteomes" id="UP000290287"/>
    </source>
</evidence>
<evidence type="ECO:0000256" key="12">
    <source>
        <dbReference type="ARBA" id="ARBA00022884"/>
    </source>
</evidence>
<dbReference type="CDD" id="cd07957">
    <property type="entry name" value="Anticodon_Ia_Met"/>
    <property type="match status" value="1"/>
</dbReference>
<organism evidence="18 19">
    <name type="scientific">Veronia nyctiphanis</name>
    <dbReference type="NCBI Taxonomy" id="1278244"/>
    <lineage>
        <taxon>Bacteria</taxon>
        <taxon>Pseudomonadati</taxon>
        <taxon>Pseudomonadota</taxon>
        <taxon>Gammaproteobacteria</taxon>
        <taxon>Vibrionales</taxon>
        <taxon>Vibrionaceae</taxon>
        <taxon>Veronia</taxon>
    </lineage>
</organism>
<protein>
    <recommendedName>
        <fullName evidence="16">Methionine--tRNA ligase</fullName>
        <ecNumber evidence="16">6.1.1.10</ecNumber>
    </recommendedName>
    <alternativeName>
        <fullName evidence="16">Methionyl-tRNA synthetase</fullName>
        <shortName evidence="16">MetRS</shortName>
    </alternativeName>
</protein>
<feature type="short sequence motif" description="'KMSKS' region" evidence="16">
    <location>
        <begin position="332"/>
        <end position="336"/>
    </location>
</feature>
<keyword evidence="6 16" id="KW-0820">tRNA-binding</keyword>
<dbReference type="CDD" id="cd00814">
    <property type="entry name" value="MetRS_core"/>
    <property type="match status" value="1"/>
</dbReference>
<dbReference type="OrthoDB" id="9810191at2"/>
<evidence type="ECO:0000259" key="17">
    <source>
        <dbReference type="PROSITE" id="PS50886"/>
    </source>
</evidence>
<comment type="subunit">
    <text evidence="4 16">Homodimer.</text>
</comment>
<dbReference type="SUPFAM" id="SSF50249">
    <property type="entry name" value="Nucleic acid-binding proteins"/>
    <property type="match status" value="1"/>
</dbReference>
<dbReference type="InterPro" id="IPR012340">
    <property type="entry name" value="NA-bd_OB-fold"/>
</dbReference>
<dbReference type="HAMAP" id="MF_00098">
    <property type="entry name" value="Met_tRNA_synth_type1"/>
    <property type="match status" value="1"/>
</dbReference>
<dbReference type="InterPro" id="IPR014729">
    <property type="entry name" value="Rossmann-like_a/b/a_fold"/>
</dbReference>
<keyword evidence="5 16" id="KW-0963">Cytoplasm</keyword>
<dbReference type="SUPFAM" id="SSF47323">
    <property type="entry name" value="Anticodon-binding domain of a subclass of class I aminoacyl-tRNA synthetases"/>
    <property type="match status" value="1"/>
</dbReference>
<dbReference type="InterPro" id="IPR015413">
    <property type="entry name" value="Methionyl/Leucyl_tRNA_Synth"/>
</dbReference>
<evidence type="ECO:0000313" key="18">
    <source>
        <dbReference type="EMBL" id="RXJ73631.1"/>
    </source>
</evidence>
<dbReference type="Gene3D" id="3.40.50.620">
    <property type="entry name" value="HUPs"/>
    <property type="match status" value="1"/>
</dbReference>
<dbReference type="InterPro" id="IPR041872">
    <property type="entry name" value="Anticodon_Met"/>
</dbReference>
<keyword evidence="7 16" id="KW-0436">Ligase</keyword>
<feature type="binding site" evidence="16">
    <location>
        <position position="146"/>
    </location>
    <ligand>
        <name>Zn(2+)</name>
        <dbReference type="ChEBI" id="CHEBI:29105"/>
    </ligand>
</feature>
<dbReference type="Gene3D" id="2.40.50.140">
    <property type="entry name" value="Nucleic acid-binding proteins"/>
    <property type="match status" value="1"/>
</dbReference>
<evidence type="ECO:0000256" key="10">
    <source>
        <dbReference type="ARBA" id="ARBA00022833"/>
    </source>
</evidence>
<dbReference type="FunFam" id="2.40.50.140:FF:000042">
    <property type="entry name" value="Methionine--tRNA ligase"/>
    <property type="match status" value="1"/>
</dbReference>
<feature type="binding site" evidence="16">
    <location>
        <position position="149"/>
    </location>
    <ligand>
        <name>Zn(2+)</name>
        <dbReference type="ChEBI" id="CHEBI:29105"/>
    </ligand>
</feature>
<dbReference type="GO" id="GO:0000049">
    <property type="term" value="F:tRNA binding"/>
    <property type="evidence" value="ECO:0007669"/>
    <property type="project" value="UniProtKB-UniRule"/>
</dbReference>
<accession>A0A4Q0YX44</accession>
<evidence type="ECO:0000256" key="2">
    <source>
        <dbReference type="ARBA" id="ARBA00004496"/>
    </source>
</evidence>
<dbReference type="EC" id="6.1.1.10" evidence="16"/>
<dbReference type="PANTHER" id="PTHR45765:SF1">
    <property type="entry name" value="METHIONINE--TRNA LIGASE, CYTOPLASMIC"/>
    <property type="match status" value="1"/>
</dbReference>
<evidence type="ECO:0000256" key="14">
    <source>
        <dbReference type="ARBA" id="ARBA00023146"/>
    </source>
</evidence>
<evidence type="ECO:0000256" key="4">
    <source>
        <dbReference type="ARBA" id="ARBA00011738"/>
    </source>
</evidence>
<dbReference type="Proteomes" id="UP000290287">
    <property type="component" value="Unassembled WGS sequence"/>
</dbReference>
<dbReference type="GO" id="GO:0046872">
    <property type="term" value="F:metal ion binding"/>
    <property type="evidence" value="ECO:0007669"/>
    <property type="project" value="UniProtKB-KW"/>
</dbReference>
<comment type="similarity">
    <text evidence="3 16">Belongs to the class-I aminoacyl-tRNA synthetase family. MetG type 1 subfamily.</text>
</comment>
<keyword evidence="19" id="KW-1185">Reference proteome</keyword>
<dbReference type="SUPFAM" id="SSF57770">
    <property type="entry name" value="Methionyl-tRNA synthetase (MetRS), Zn-domain"/>
    <property type="match status" value="1"/>
</dbReference>
<comment type="subcellular location">
    <subcellularLocation>
        <location evidence="2 16">Cytoplasm</location>
    </subcellularLocation>
</comment>
<comment type="function">
    <text evidence="1 16">Is required not only for elongation of protein synthesis but also for the initiation of all mRNA translation through initiator tRNA(fMet) aminoacylation.</text>
</comment>
<reference evidence="18 19" key="1">
    <citation type="submission" date="2017-10" db="EMBL/GenBank/DDBJ databases">
        <title>Nyctiphanis sp. nov., isolated from the stomach of the euphausiid Nyctiphanes simplex (Hansen, 1911) in the Gulf of California.</title>
        <authorList>
            <person name="Gomez-Gil B."/>
            <person name="Aguilar-Mendez M."/>
            <person name="Lopez-Cortes A."/>
            <person name="Gomez-Gutierrez J."/>
            <person name="Roque A."/>
            <person name="Lang E."/>
            <person name="Gonzalez-Castillo A."/>
        </authorList>
    </citation>
    <scope>NUCLEOTIDE SEQUENCE [LARGE SCALE GENOMIC DNA]</scope>
    <source>
        <strain evidence="18 19">CAIM 600</strain>
    </source>
</reference>
<evidence type="ECO:0000256" key="11">
    <source>
        <dbReference type="ARBA" id="ARBA00022840"/>
    </source>
</evidence>
<evidence type="ECO:0000256" key="5">
    <source>
        <dbReference type="ARBA" id="ARBA00022490"/>
    </source>
</evidence>
<dbReference type="SUPFAM" id="SSF52374">
    <property type="entry name" value="Nucleotidylyl transferase"/>
    <property type="match status" value="1"/>
</dbReference>
<keyword evidence="9 16" id="KW-0547">Nucleotide-binding</keyword>
<proteinExistence type="inferred from homology"/>
<dbReference type="InterPro" id="IPR001412">
    <property type="entry name" value="aa-tRNA-synth_I_CS"/>
</dbReference>
<dbReference type="PRINTS" id="PR01041">
    <property type="entry name" value="TRNASYNTHMET"/>
</dbReference>
<keyword evidence="11 16" id="KW-0067">ATP-binding</keyword>
<dbReference type="NCBIfam" id="TIGR00399">
    <property type="entry name" value="metG_C_term"/>
    <property type="match status" value="1"/>
</dbReference>
<dbReference type="Pfam" id="PF19303">
    <property type="entry name" value="Anticodon_3"/>
    <property type="match status" value="1"/>
</dbReference>
<dbReference type="NCBIfam" id="NF001100">
    <property type="entry name" value="PRK00133.1"/>
    <property type="match status" value="1"/>
</dbReference>
<dbReference type="EMBL" id="PEIB01000007">
    <property type="protein sequence ID" value="RXJ73631.1"/>
    <property type="molecule type" value="Genomic_DNA"/>
</dbReference>
<feature type="binding site" evidence="16">
    <location>
        <position position="159"/>
    </location>
    <ligand>
        <name>Zn(2+)</name>
        <dbReference type="ChEBI" id="CHEBI:29105"/>
    </ligand>
</feature>
<keyword evidence="8 16" id="KW-0479">Metal-binding</keyword>
<sequence length="682" mass="76523">MAANPRKILVTCALPYANGSIHLGHMLEHIQADVWVRYQRLRGNTVNFICADDAHGTPIMLKAQQLGIEPEAMIADMQKEHQTDFAGFDISYNNYHSTHSEENRELASHIYTQLKNNGYINSRTISQLFDPEKEMFLPDRFVKGTCPKCKAEDQYGDNCDNCGETYSPTDLLNPKSAVSGATPVMKDSVHFFFDLPQFGDMLKAWTTSGALQEEMANKMNEWFESGLQQWDISRDAPYFGFEIPGEPGKYFYVWLDAPIGYMGSFKNYCDKTDGVNFDEYWKVDSDAELYHFIGKDIVYFHSLFWPAMLEGAGFRKPTNVFVHGYVTVNGAKMSKSKGTFIKASTYLKHLDPECLRYYYTAKLNNRIDDLDLNLDDFVQRVNSDIVNKLVNLASRNAGFITKRFDGELSADVAEPALYAEFAGAADRIGELFENREFSRAIREIMALADKANQYVDEKAPWVIAKEEGKDAELQAICSMGINLFRVLMAYLKPVMPELAERSEAFLNETLTWDGVATALTSHKISKFKALFSRIDPKNVEALIEASKEDAAAEKAVAEKAAESAKSPLEAEPIADEIEFDDFAKVDLRIAKIVSCESVPKANKLLKFQLDIGGETRQVFSGIKSAYQPEDLVGKYTVVVANLKPRKMKFGMSEGMILAAGPGGKDLWLLEPHEGAQAGMRVM</sequence>
<dbReference type="Gene3D" id="1.10.730.10">
    <property type="entry name" value="Isoleucyl-tRNA Synthetase, Domain 1"/>
    <property type="match status" value="1"/>
</dbReference>
<feature type="domain" description="TRNA-binding" evidence="17">
    <location>
        <begin position="581"/>
        <end position="682"/>
    </location>
</feature>
<comment type="caution">
    <text evidence="18">The sequence shown here is derived from an EMBL/GenBank/DDBJ whole genome shotgun (WGS) entry which is preliminary data.</text>
</comment>
<keyword evidence="14 16" id="KW-0030">Aminoacyl-tRNA synthetase</keyword>
<dbReference type="FunFam" id="2.20.28.20:FF:000001">
    <property type="entry name" value="Methionine--tRNA ligase"/>
    <property type="match status" value="1"/>
</dbReference>
<feature type="binding site" evidence="16">
    <location>
        <position position="335"/>
    </location>
    <ligand>
        <name>ATP</name>
        <dbReference type="ChEBI" id="CHEBI:30616"/>
    </ligand>
</feature>
<dbReference type="InterPro" id="IPR009080">
    <property type="entry name" value="tRNAsynth_Ia_anticodon-bd"/>
</dbReference>
<dbReference type="Pfam" id="PF01588">
    <property type="entry name" value="tRNA_bind"/>
    <property type="match status" value="1"/>
</dbReference>
<name>A0A4Q0YX44_9GAMM</name>
<evidence type="ECO:0000256" key="13">
    <source>
        <dbReference type="ARBA" id="ARBA00022917"/>
    </source>
</evidence>
<evidence type="ECO:0000256" key="16">
    <source>
        <dbReference type="HAMAP-Rule" id="MF_00098"/>
    </source>
</evidence>
<dbReference type="InterPro" id="IPR029038">
    <property type="entry name" value="MetRS_Zn"/>
</dbReference>
<comment type="catalytic activity">
    <reaction evidence="15 16">
        <text>tRNA(Met) + L-methionine + ATP = L-methionyl-tRNA(Met) + AMP + diphosphate</text>
        <dbReference type="Rhea" id="RHEA:13481"/>
        <dbReference type="Rhea" id="RHEA-COMP:9667"/>
        <dbReference type="Rhea" id="RHEA-COMP:9698"/>
        <dbReference type="ChEBI" id="CHEBI:30616"/>
        <dbReference type="ChEBI" id="CHEBI:33019"/>
        <dbReference type="ChEBI" id="CHEBI:57844"/>
        <dbReference type="ChEBI" id="CHEBI:78442"/>
        <dbReference type="ChEBI" id="CHEBI:78530"/>
        <dbReference type="ChEBI" id="CHEBI:456215"/>
        <dbReference type="EC" id="6.1.1.10"/>
    </reaction>
</comment>
<dbReference type="NCBIfam" id="TIGR00398">
    <property type="entry name" value="metG"/>
    <property type="match status" value="1"/>
</dbReference>
<dbReference type="AlphaFoldDB" id="A0A4Q0YX44"/>
<dbReference type="PROSITE" id="PS50886">
    <property type="entry name" value="TRBD"/>
    <property type="match status" value="1"/>
</dbReference>
<dbReference type="CDD" id="cd02800">
    <property type="entry name" value="tRNA_bind_EcMetRS_like"/>
    <property type="match status" value="1"/>
</dbReference>
<dbReference type="GO" id="GO:0005829">
    <property type="term" value="C:cytosol"/>
    <property type="evidence" value="ECO:0007669"/>
    <property type="project" value="TreeGrafter"/>
</dbReference>
<evidence type="ECO:0000256" key="9">
    <source>
        <dbReference type="ARBA" id="ARBA00022741"/>
    </source>
</evidence>
<feature type="binding site" evidence="16">
    <location>
        <position position="162"/>
    </location>
    <ligand>
        <name>Zn(2+)</name>
        <dbReference type="ChEBI" id="CHEBI:29105"/>
    </ligand>
</feature>
<dbReference type="FunFam" id="1.10.730.10:FF:000005">
    <property type="entry name" value="Methionine--tRNA ligase"/>
    <property type="match status" value="1"/>
</dbReference>
<evidence type="ECO:0000256" key="7">
    <source>
        <dbReference type="ARBA" id="ARBA00022598"/>
    </source>
</evidence>
<dbReference type="GO" id="GO:0004825">
    <property type="term" value="F:methionine-tRNA ligase activity"/>
    <property type="evidence" value="ECO:0007669"/>
    <property type="project" value="UniProtKB-UniRule"/>
</dbReference>
<dbReference type="InterPro" id="IPR033911">
    <property type="entry name" value="MetRS_core"/>
</dbReference>
<dbReference type="InterPro" id="IPR014758">
    <property type="entry name" value="Met-tRNA_synth"/>
</dbReference>
<gene>
    <name evidence="16 18" type="primary">metG</name>
    <name evidence="18" type="ORF">CS022_07710</name>
</gene>
<evidence type="ECO:0000256" key="15">
    <source>
        <dbReference type="ARBA" id="ARBA00047364"/>
    </source>
</evidence>
<evidence type="ECO:0000256" key="1">
    <source>
        <dbReference type="ARBA" id="ARBA00003314"/>
    </source>
</evidence>
<keyword evidence="10 16" id="KW-0862">Zinc</keyword>
<dbReference type="InterPro" id="IPR004495">
    <property type="entry name" value="Met-tRNA-synth_bsu_C"/>
</dbReference>
<dbReference type="GO" id="GO:0005524">
    <property type="term" value="F:ATP binding"/>
    <property type="evidence" value="ECO:0007669"/>
    <property type="project" value="UniProtKB-UniRule"/>
</dbReference>
<dbReference type="PANTHER" id="PTHR45765">
    <property type="entry name" value="METHIONINE--TRNA LIGASE"/>
    <property type="match status" value="1"/>
</dbReference>
<keyword evidence="13 16" id="KW-0648">Protein biosynthesis</keyword>
<evidence type="ECO:0000256" key="6">
    <source>
        <dbReference type="ARBA" id="ARBA00022555"/>
    </source>
</evidence>
<dbReference type="InterPro" id="IPR023458">
    <property type="entry name" value="Met-tRNA_ligase_1"/>
</dbReference>
<evidence type="ECO:0000256" key="8">
    <source>
        <dbReference type="ARBA" id="ARBA00022723"/>
    </source>
</evidence>
<dbReference type="InterPro" id="IPR002547">
    <property type="entry name" value="tRNA-bd_dom"/>
</dbReference>
<dbReference type="PROSITE" id="PS00178">
    <property type="entry name" value="AA_TRNA_LIGASE_I"/>
    <property type="match status" value="1"/>
</dbReference>
<feature type="short sequence motif" description="'HIGH' region" evidence="16">
    <location>
        <begin position="15"/>
        <end position="25"/>
    </location>
</feature>